<dbReference type="AlphaFoldDB" id="A0AAE1JWD1"/>
<dbReference type="GO" id="GO:0003700">
    <property type="term" value="F:DNA-binding transcription factor activity"/>
    <property type="evidence" value="ECO:0007669"/>
    <property type="project" value="TreeGrafter"/>
</dbReference>
<organism evidence="5 6">
    <name type="scientific">Acacia crassicarpa</name>
    <name type="common">northern wattle</name>
    <dbReference type="NCBI Taxonomy" id="499986"/>
    <lineage>
        <taxon>Eukaryota</taxon>
        <taxon>Viridiplantae</taxon>
        <taxon>Streptophyta</taxon>
        <taxon>Embryophyta</taxon>
        <taxon>Tracheophyta</taxon>
        <taxon>Spermatophyta</taxon>
        <taxon>Magnoliopsida</taxon>
        <taxon>eudicotyledons</taxon>
        <taxon>Gunneridae</taxon>
        <taxon>Pentapetalae</taxon>
        <taxon>rosids</taxon>
        <taxon>fabids</taxon>
        <taxon>Fabales</taxon>
        <taxon>Fabaceae</taxon>
        <taxon>Caesalpinioideae</taxon>
        <taxon>mimosoid clade</taxon>
        <taxon>Acacieae</taxon>
        <taxon>Acacia</taxon>
    </lineage>
</organism>
<sequence>MSSDLYAFEAAFHTSSTSEFLPNGSHDLPFLSYAPCYFPLNKKEPEESSSLDPFSPSFLFSPPGSFLQNLSFHHHSKTILPDLPNPETELKNSSVLDNNIEESNIFPSWDCSHNQNMVSQSYNNIDSEAQFIMQRTFSSKSFDGKPSFLFQPHPYETSFIQNQSLTSPDQTFFIPQMRRVCSTGDLQNIQETQTSNTEETSFKIGRYSAQERKERISKYRAKRSQRNFNKTIKYTCRKRLADNRPRIRGRFARNDETIEIANPKAPFSTRDEGEDVFWIEGLNEEAEDGTVTAVNSFGAFLEFQYYRIREEQQLFYEGEQGAKLHSKTRC</sequence>
<dbReference type="PANTHER" id="PTHR31319">
    <property type="entry name" value="ZINC FINGER PROTEIN CONSTANS-LIKE 4"/>
    <property type="match status" value="1"/>
</dbReference>
<evidence type="ECO:0000313" key="5">
    <source>
        <dbReference type="EMBL" id="KAK4260599.1"/>
    </source>
</evidence>
<dbReference type="Proteomes" id="UP001293593">
    <property type="component" value="Unassembled WGS sequence"/>
</dbReference>
<evidence type="ECO:0000259" key="4">
    <source>
        <dbReference type="PROSITE" id="PS51017"/>
    </source>
</evidence>
<protein>
    <recommendedName>
        <fullName evidence="4">CCT domain-containing protein</fullName>
    </recommendedName>
</protein>
<accession>A0AAE1JWD1</accession>
<name>A0AAE1JWD1_9FABA</name>
<dbReference type="PROSITE" id="PS51017">
    <property type="entry name" value="CCT"/>
    <property type="match status" value="1"/>
</dbReference>
<dbReference type="InterPro" id="IPR010402">
    <property type="entry name" value="CCT_domain"/>
</dbReference>
<comment type="caution">
    <text evidence="5">The sequence shown here is derived from an EMBL/GenBank/DDBJ whole genome shotgun (WGS) entry which is preliminary data.</text>
</comment>
<dbReference type="Pfam" id="PF06203">
    <property type="entry name" value="CCT"/>
    <property type="match status" value="1"/>
</dbReference>
<keyword evidence="2 3" id="KW-0539">Nucleus</keyword>
<dbReference type="GO" id="GO:0009909">
    <property type="term" value="P:regulation of flower development"/>
    <property type="evidence" value="ECO:0007669"/>
    <property type="project" value="InterPro"/>
</dbReference>
<reference evidence="5" key="1">
    <citation type="submission" date="2023-10" db="EMBL/GenBank/DDBJ databases">
        <title>Chromosome-level genome of the transformable northern wattle, Acacia crassicarpa.</title>
        <authorList>
            <person name="Massaro I."/>
            <person name="Sinha N.R."/>
            <person name="Poethig S."/>
            <person name="Leichty A.R."/>
        </authorList>
    </citation>
    <scope>NUCLEOTIDE SEQUENCE</scope>
    <source>
        <strain evidence="5">Acra3RX</strain>
        <tissue evidence="5">Leaf</tissue>
    </source>
</reference>
<evidence type="ECO:0000256" key="2">
    <source>
        <dbReference type="ARBA" id="ARBA00023242"/>
    </source>
</evidence>
<dbReference type="PANTHER" id="PTHR31319:SF103">
    <property type="entry name" value="CCT MOTIF FAMILY PROTEIN"/>
    <property type="match status" value="1"/>
</dbReference>
<keyword evidence="6" id="KW-1185">Reference proteome</keyword>
<dbReference type="InterPro" id="IPR045281">
    <property type="entry name" value="CONSTANS-like"/>
</dbReference>
<evidence type="ECO:0000256" key="3">
    <source>
        <dbReference type="PROSITE-ProRule" id="PRU00357"/>
    </source>
</evidence>
<evidence type="ECO:0000256" key="1">
    <source>
        <dbReference type="ARBA" id="ARBA00004123"/>
    </source>
</evidence>
<proteinExistence type="predicted"/>
<evidence type="ECO:0000313" key="6">
    <source>
        <dbReference type="Proteomes" id="UP001293593"/>
    </source>
</evidence>
<dbReference type="GO" id="GO:0005634">
    <property type="term" value="C:nucleus"/>
    <property type="evidence" value="ECO:0007669"/>
    <property type="project" value="UniProtKB-SubCell"/>
</dbReference>
<gene>
    <name evidence="5" type="ORF">QN277_003692</name>
</gene>
<comment type="subcellular location">
    <subcellularLocation>
        <location evidence="1 3">Nucleus</location>
    </subcellularLocation>
</comment>
<feature type="domain" description="CCT" evidence="4">
    <location>
        <begin position="212"/>
        <end position="254"/>
    </location>
</feature>
<dbReference type="EMBL" id="JAWXYG010000010">
    <property type="protein sequence ID" value="KAK4260599.1"/>
    <property type="molecule type" value="Genomic_DNA"/>
</dbReference>